<dbReference type="FunFam" id="1.10.150.20:FF:000011">
    <property type="entry name" value="exonuclease 1"/>
    <property type="match status" value="1"/>
</dbReference>
<evidence type="ECO:0000256" key="9">
    <source>
        <dbReference type="ARBA" id="ARBA00022801"/>
    </source>
</evidence>
<feature type="compositionally biased region" description="Pro residues" evidence="19">
    <location>
        <begin position="734"/>
        <end position="744"/>
    </location>
</feature>
<dbReference type="InterPro" id="IPR044752">
    <property type="entry name" value="PIN-like_EXO1"/>
</dbReference>
<keyword evidence="15 18" id="KW-0539">Nucleus</keyword>
<dbReference type="SMART" id="SM00485">
    <property type="entry name" value="XPGN"/>
    <property type="match status" value="1"/>
</dbReference>
<dbReference type="GO" id="GO:0003677">
    <property type="term" value="F:DNA binding"/>
    <property type="evidence" value="ECO:0007669"/>
    <property type="project" value="UniProtKB-UniRule"/>
</dbReference>
<dbReference type="GO" id="GO:0035312">
    <property type="term" value="F:5'-3' DNA exonuclease activity"/>
    <property type="evidence" value="ECO:0007669"/>
    <property type="project" value="UniProtKB-UniRule"/>
</dbReference>
<dbReference type="InterPro" id="IPR043502">
    <property type="entry name" value="DNA/RNA_pol_sf"/>
</dbReference>
<keyword evidence="11 18" id="KW-0460">Magnesium</keyword>
<dbReference type="GO" id="GO:0005634">
    <property type="term" value="C:nucleus"/>
    <property type="evidence" value="ECO:0007669"/>
    <property type="project" value="UniProtKB-SubCell"/>
</dbReference>
<feature type="compositionally biased region" description="Low complexity" evidence="19">
    <location>
        <begin position="756"/>
        <end position="770"/>
    </location>
</feature>
<evidence type="ECO:0000256" key="16">
    <source>
        <dbReference type="ARBA" id="ARBA00055562"/>
    </source>
</evidence>
<evidence type="ECO:0000256" key="13">
    <source>
        <dbReference type="ARBA" id="ARBA00023125"/>
    </source>
</evidence>
<accession>A0AAD8Z4K7</accession>
<protein>
    <recommendedName>
        <fullName evidence="3 18">Exonuclease 1</fullName>
        <ecNumber evidence="18">3.1.-.-</ecNumber>
    </recommendedName>
</protein>
<dbReference type="InterPro" id="IPR006084">
    <property type="entry name" value="XPG/Rad2"/>
</dbReference>
<feature type="compositionally biased region" description="Polar residues" evidence="19">
    <location>
        <begin position="820"/>
        <end position="846"/>
    </location>
</feature>
<dbReference type="PROSITE" id="PS00842">
    <property type="entry name" value="XPG_2"/>
    <property type="match status" value="1"/>
</dbReference>
<evidence type="ECO:0000256" key="15">
    <source>
        <dbReference type="ARBA" id="ARBA00023242"/>
    </source>
</evidence>
<evidence type="ECO:0000256" key="8">
    <source>
        <dbReference type="ARBA" id="ARBA00022769"/>
    </source>
</evidence>
<feature type="region of interest" description="Disordered" evidence="19">
    <location>
        <begin position="53"/>
        <end position="72"/>
    </location>
</feature>
<dbReference type="AlphaFoldDB" id="A0AAD8Z4K7"/>
<keyword evidence="14 18" id="KW-0234">DNA repair</keyword>
<feature type="region of interest" description="Disordered" evidence="19">
    <location>
        <begin position="898"/>
        <end position="935"/>
    </location>
</feature>
<dbReference type="Gene3D" id="1.10.150.20">
    <property type="entry name" value="5' to 3' exonuclease, C-terminal subdomain"/>
    <property type="match status" value="1"/>
</dbReference>
<name>A0AAD8Z4K7_9TELE</name>
<feature type="compositionally biased region" description="Basic and acidic residues" evidence="19">
    <location>
        <begin position="653"/>
        <end position="665"/>
    </location>
</feature>
<feature type="region of interest" description="Disordered" evidence="19">
    <location>
        <begin position="305"/>
        <end position="328"/>
    </location>
</feature>
<evidence type="ECO:0000313" key="22">
    <source>
        <dbReference type="EMBL" id="KAK1793033.1"/>
    </source>
</evidence>
<dbReference type="GO" id="GO:0006298">
    <property type="term" value="P:mismatch repair"/>
    <property type="evidence" value="ECO:0007669"/>
    <property type="project" value="TreeGrafter"/>
</dbReference>
<dbReference type="InterPro" id="IPR036279">
    <property type="entry name" value="5-3_exonuclease_C_sf"/>
</dbReference>
<evidence type="ECO:0000256" key="4">
    <source>
        <dbReference type="ARBA" id="ARBA00022722"/>
    </source>
</evidence>
<evidence type="ECO:0000256" key="14">
    <source>
        <dbReference type="ARBA" id="ARBA00023204"/>
    </source>
</evidence>
<feature type="compositionally biased region" description="Low complexity" evidence="19">
    <location>
        <begin position="637"/>
        <end position="650"/>
    </location>
</feature>
<dbReference type="SMART" id="SM00484">
    <property type="entry name" value="XPGI"/>
    <property type="match status" value="1"/>
</dbReference>
<dbReference type="Pfam" id="PF00867">
    <property type="entry name" value="XPG_I"/>
    <property type="match status" value="1"/>
</dbReference>
<reference evidence="22" key="1">
    <citation type="submission" date="2023-03" db="EMBL/GenBank/DDBJ databases">
        <title>Electrophorus voltai genome.</title>
        <authorList>
            <person name="Bian C."/>
        </authorList>
    </citation>
    <scope>NUCLEOTIDE SEQUENCE</scope>
    <source>
        <strain evidence="22">CB-2022</strain>
        <tissue evidence="22">Muscle</tissue>
    </source>
</reference>
<evidence type="ECO:0000256" key="7">
    <source>
        <dbReference type="ARBA" id="ARBA00022763"/>
    </source>
</evidence>
<comment type="function">
    <text evidence="18">5'-&gt;3' double-stranded DNA exonuclease which may also possess a cryptic 3'-&gt;5' double-stranded DNA exonuclease activity. Functions in DNA mismatch repair.</text>
</comment>
<feature type="compositionally biased region" description="Basic and acidic residues" evidence="19">
    <location>
        <begin position="850"/>
        <end position="862"/>
    </location>
</feature>
<dbReference type="InterPro" id="IPR008918">
    <property type="entry name" value="HhH2"/>
</dbReference>
<comment type="subcellular location">
    <subcellularLocation>
        <location evidence="1 18">Nucleus</location>
    </subcellularLocation>
</comment>
<evidence type="ECO:0000256" key="5">
    <source>
        <dbReference type="ARBA" id="ARBA00022723"/>
    </source>
</evidence>
<keyword evidence="8 18" id="KW-0228">DNA excision</keyword>
<feature type="domain" description="XPG N-terminal" evidence="21">
    <location>
        <begin position="1"/>
        <end position="65"/>
    </location>
</feature>
<evidence type="ECO:0000313" key="23">
    <source>
        <dbReference type="Proteomes" id="UP001239994"/>
    </source>
</evidence>
<proteinExistence type="inferred from homology"/>
<dbReference type="CDD" id="cd09857">
    <property type="entry name" value="PIN_EXO1"/>
    <property type="match status" value="1"/>
</dbReference>
<dbReference type="GO" id="GO:0006310">
    <property type="term" value="P:DNA recombination"/>
    <property type="evidence" value="ECO:0007669"/>
    <property type="project" value="TreeGrafter"/>
</dbReference>
<feature type="region of interest" description="Disordered" evidence="19">
    <location>
        <begin position="636"/>
        <end position="672"/>
    </location>
</feature>
<dbReference type="FunFam" id="3.40.50.1010:FF:000096">
    <property type="entry name" value="Exonuclease 1"/>
    <property type="match status" value="1"/>
</dbReference>
<gene>
    <name evidence="22" type="ORF">P4O66_001743</name>
</gene>
<comment type="similarity">
    <text evidence="2 18">Belongs to the XPG/RAD2 endonuclease family. EXO1 subfamily.</text>
</comment>
<dbReference type="SMART" id="SM00279">
    <property type="entry name" value="HhH2"/>
    <property type="match status" value="1"/>
</dbReference>
<dbReference type="SUPFAM" id="SSF88723">
    <property type="entry name" value="PIN domain-like"/>
    <property type="match status" value="1"/>
</dbReference>
<comment type="caution">
    <text evidence="22">The sequence shown here is derived from an EMBL/GenBank/DDBJ whole genome shotgun (WGS) entry which is preliminary data.</text>
</comment>
<dbReference type="InterPro" id="IPR006086">
    <property type="entry name" value="XPG-I_dom"/>
</dbReference>
<feature type="region of interest" description="Disordered" evidence="19">
    <location>
        <begin position="701"/>
        <end position="770"/>
    </location>
</feature>
<feature type="region of interest" description="Disordered" evidence="19">
    <location>
        <begin position="795"/>
        <end position="877"/>
    </location>
</feature>
<feature type="domain" description="XPG-I" evidence="20">
    <location>
        <begin position="104"/>
        <end position="174"/>
    </location>
</feature>
<evidence type="ECO:0000256" key="12">
    <source>
        <dbReference type="ARBA" id="ARBA00022881"/>
    </source>
</evidence>
<dbReference type="PANTHER" id="PTHR11081:SF8">
    <property type="entry name" value="EXONUCLEASE 1"/>
    <property type="match status" value="1"/>
</dbReference>
<dbReference type="InterPro" id="IPR029060">
    <property type="entry name" value="PIN-like_dom_sf"/>
</dbReference>
<dbReference type="Pfam" id="PF00752">
    <property type="entry name" value="XPG_N"/>
    <property type="match status" value="1"/>
</dbReference>
<evidence type="ECO:0000256" key="10">
    <source>
        <dbReference type="ARBA" id="ARBA00022839"/>
    </source>
</evidence>
<feature type="compositionally biased region" description="Polar residues" evidence="19">
    <location>
        <begin position="925"/>
        <end position="935"/>
    </location>
</feature>
<dbReference type="Gene3D" id="3.40.50.1010">
    <property type="entry name" value="5'-nuclease"/>
    <property type="match status" value="1"/>
</dbReference>
<evidence type="ECO:0000256" key="2">
    <source>
        <dbReference type="ARBA" id="ARBA00010563"/>
    </source>
</evidence>
<dbReference type="EMBL" id="JAROKS010000018">
    <property type="protein sequence ID" value="KAK1793033.1"/>
    <property type="molecule type" value="Genomic_DNA"/>
</dbReference>
<feature type="region of interest" description="Disordered" evidence="19">
    <location>
        <begin position="949"/>
        <end position="973"/>
    </location>
</feature>
<keyword evidence="6" id="KW-0255">Endonuclease</keyword>
<dbReference type="GO" id="GO:0017108">
    <property type="term" value="F:5'-flap endonuclease activity"/>
    <property type="evidence" value="ECO:0007669"/>
    <property type="project" value="TreeGrafter"/>
</dbReference>
<dbReference type="PRINTS" id="PR00853">
    <property type="entry name" value="XPGRADSUPER"/>
</dbReference>
<evidence type="ECO:0000259" key="20">
    <source>
        <dbReference type="SMART" id="SM00484"/>
    </source>
</evidence>
<dbReference type="PROSITE" id="PS50005">
    <property type="entry name" value="TPR"/>
    <property type="match status" value="1"/>
</dbReference>
<keyword evidence="4 18" id="KW-0540">Nuclease</keyword>
<evidence type="ECO:0000256" key="17">
    <source>
        <dbReference type="PROSITE-ProRule" id="PRU00339"/>
    </source>
</evidence>
<dbReference type="SUPFAM" id="SSF56672">
    <property type="entry name" value="DNA/RNA polymerases"/>
    <property type="match status" value="1"/>
</dbReference>
<keyword evidence="5 18" id="KW-0479">Metal-binding</keyword>
<evidence type="ECO:0000256" key="1">
    <source>
        <dbReference type="ARBA" id="ARBA00004123"/>
    </source>
</evidence>
<keyword evidence="13 18" id="KW-0238">DNA-binding</keyword>
<dbReference type="Proteomes" id="UP001239994">
    <property type="component" value="Unassembled WGS sequence"/>
</dbReference>
<dbReference type="CDD" id="cd09908">
    <property type="entry name" value="H3TH_EXO1"/>
    <property type="match status" value="1"/>
</dbReference>
<keyword evidence="7 18" id="KW-0227">DNA damage</keyword>
<dbReference type="InterPro" id="IPR000477">
    <property type="entry name" value="RT_dom"/>
</dbReference>
<keyword evidence="12 18" id="KW-0267">Excision nuclease</keyword>
<feature type="compositionally biased region" description="Basic and acidic residues" evidence="19">
    <location>
        <begin position="53"/>
        <end position="63"/>
    </location>
</feature>
<evidence type="ECO:0000256" key="18">
    <source>
        <dbReference type="RuleBase" id="RU910737"/>
    </source>
</evidence>
<keyword evidence="17" id="KW-0802">TPR repeat</keyword>
<organism evidence="22 23">
    <name type="scientific">Electrophorus voltai</name>
    <dbReference type="NCBI Taxonomy" id="2609070"/>
    <lineage>
        <taxon>Eukaryota</taxon>
        <taxon>Metazoa</taxon>
        <taxon>Chordata</taxon>
        <taxon>Craniata</taxon>
        <taxon>Vertebrata</taxon>
        <taxon>Euteleostomi</taxon>
        <taxon>Actinopterygii</taxon>
        <taxon>Neopterygii</taxon>
        <taxon>Teleostei</taxon>
        <taxon>Ostariophysi</taxon>
        <taxon>Gymnotiformes</taxon>
        <taxon>Gymnotoidei</taxon>
        <taxon>Gymnotidae</taxon>
        <taxon>Electrophorus</taxon>
    </lineage>
</organism>
<dbReference type="Pfam" id="PF00078">
    <property type="entry name" value="RVT_1"/>
    <property type="match status" value="1"/>
</dbReference>
<keyword evidence="9 18" id="KW-0378">Hydrolase</keyword>
<dbReference type="InterPro" id="IPR037315">
    <property type="entry name" value="EXO1_H3TH"/>
</dbReference>
<evidence type="ECO:0000256" key="19">
    <source>
        <dbReference type="SAM" id="MobiDB-lite"/>
    </source>
</evidence>
<dbReference type="PANTHER" id="PTHR11081">
    <property type="entry name" value="FLAP ENDONUCLEASE FAMILY MEMBER"/>
    <property type="match status" value="1"/>
</dbReference>
<dbReference type="InterPro" id="IPR019974">
    <property type="entry name" value="XPG_CS"/>
</dbReference>
<comment type="function">
    <text evidence="16">5'-&gt;3' double-stranded DNA exonuclease which may also contain a cryptic 3'-&gt;5' double-stranded DNA exonuclease activity. Also exhibits endonuclease activity against 5'-overhanging flap structures similar to those generated by displacement synthesis when DNA polymerase encounters the 5'-end of a downstream Okazaki fragment. Required for DNA mismatch repair (MMR).</text>
</comment>
<feature type="compositionally biased region" description="Pro residues" evidence="19">
    <location>
        <begin position="310"/>
        <end position="319"/>
    </location>
</feature>
<feature type="repeat" description="TPR" evidence="17">
    <location>
        <begin position="62"/>
        <end position="95"/>
    </location>
</feature>
<evidence type="ECO:0000256" key="6">
    <source>
        <dbReference type="ARBA" id="ARBA00022759"/>
    </source>
</evidence>
<dbReference type="GO" id="GO:0046872">
    <property type="term" value="F:metal ion binding"/>
    <property type="evidence" value="ECO:0007669"/>
    <property type="project" value="UniProtKB-UniRule"/>
</dbReference>
<feature type="compositionally biased region" description="Polar residues" evidence="19">
    <location>
        <begin position="708"/>
        <end position="724"/>
    </location>
</feature>
<evidence type="ECO:0000256" key="11">
    <source>
        <dbReference type="ARBA" id="ARBA00022842"/>
    </source>
</evidence>
<evidence type="ECO:0000256" key="3">
    <source>
        <dbReference type="ARBA" id="ARBA00020324"/>
    </source>
</evidence>
<evidence type="ECO:0000259" key="21">
    <source>
        <dbReference type="SMART" id="SM00485"/>
    </source>
</evidence>
<dbReference type="SUPFAM" id="SSF47807">
    <property type="entry name" value="5' to 3' exonuclease, C-terminal subdomain"/>
    <property type="match status" value="1"/>
</dbReference>
<dbReference type="InterPro" id="IPR019734">
    <property type="entry name" value="TPR_rpt"/>
</dbReference>
<keyword evidence="23" id="KW-1185">Reference proteome</keyword>
<sequence length="973" mass="107090">MHKGAFSCAEKLAKGEPTDQYVKFCMRLVDMLLSFGVQPLLVFDGRNLPSKQHVEEARRERRQSNLQKGKQLLRAGKTAEARECFSRAVSITPSMAHEVIKVARARGVDCLVAPYEADAQLAFLNKAGIAQAVITEDSDLLAFGCKKVILKMDKQGNGLEIDQCHLGRCRSLGDVFTEEKFRHMCILSGCDYLASLHGIGLGKACKLLKMANNPDILKVIKKMGQYLKMNISVPDEYIEGFVKANNTFLYQIVFDPIRRKVVPLNPYPDHVDPAALRYAGVNIGDQQGLQMALGNLDLNTLEKIDNFSPDAPPAQPSKAPPSRGWGDGRVLSARTVGSIWSRSYVPGTTEPQTPASPITPPPTWGKARMVAMQGLKLQVKRPREADVRRTLRRVNPTKAAGPDNIPGASRQLLLSLPKKSPALPLNDYRPVALTPIMMQCFERLVKDHIMSRLPATLDRLQFAYRPNRSTDDAISAALHRSLAHLENKNSYVRILFVDFSSAFNTVIPQHLVKKLSPLGIDTPLCNWLLDFLSDRPQTRDTIESVLTSSLPVWYGSCTASEQKSLQRVVRTAEKVIRTSLPSIQGLYLLRCLSRASKMVRDPTHPDHRLFSLLPSDCSMSEENVLDQYLSIPKRHCTQTPPCQAPPTTQADRTIPKEVRGVEGGRPRPRNRFATLLQWRNQSEESDGERGTRSRFFASEDPCLPVLGSKSSDSPSPDRNLSLESQAAHRRSEGPWPPVSPPSLPPSQSLGAFSCTGGSSSDGPVQSSVSSDCCCDPGLSALHQFLRKKEGLSWVGSPQRALPSPPLQGADDIDTPPGSPPSQDSAYFSQPTSGPSSLEDSPTSSPINPEVPEKEKDTWRDSECSATPNRPPVVREVRPLALRTKVSGLSRTRPAEWDGLRKVRPSGPARASGLRRNPSVPGKRSAMTNENSSGLQATISGLWKTFSFRKENPKLTPHKKAEPMSPVKDNLPAC</sequence>
<dbReference type="InterPro" id="IPR006085">
    <property type="entry name" value="XPG_DNA_repair_N"/>
</dbReference>
<dbReference type="EC" id="3.1.-.-" evidence="18"/>
<comment type="cofactor">
    <cofactor evidence="18">
        <name>Mg(2+)</name>
        <dbReference type="ChEBI" id="CHEBI:18420"/>
    </cofactor>
    <text evidence="18">Binds 2 magnesium ions per subunit. They probably participate in the reaction catalyzed by the enzyme. May bind an additional third magnesium ion after substrate binding.</text>
</comment>
<keyword evidence="10 18" id="KW-0269">Exonuclease</keyword>